<dbReference type="AlphaFoldDB" id="A0AAC9XPY7"/>
<dbReference type="CDD" id="cd01822">
    <property type="entry name" value="Lysophospholipase_L1_like"/>
    <property type="match status" value="1"/>
</dbReference>
<dbReference type="InterPro" id="IPR036514">
    <property type="entry name" value="SGNH_hydro_sf"/>
</dbReference>
<dbReference type="Pfam" id="PF13472">
    <property type="entry name" value="Lipase_GDSL_2"/>
    <property type="match status" value="1"/>
</dbReference>
<organism evidence="2 3">
    <name type="scientific">Shewanella marisflavi</name>
    <dbReference type="NCBI Taxonomy" id="260364"/>
    <lineage>
        <taxon>Bacteria</taxon>
        <taxon>Pseudomonadati</taxon>
        <taxon>Pseudomonadota</taxon>
        <taxon>Gammaproteobacteria</taxon>
        <taxon>Alteromonadales</taxon>
        <taxon>Shewanellaceae</taxon>
        <taxon>Shewanella</taxon>
    </lineage>
</organism>
<feature type="domain" description="SGNH hydrolase-type esterase" evidence="1">
    <location>
        <begin position="37"/>
        <end position="188"/>
    </location>
</feature>
<evidence type="ECO:0000259" key="1">
    <source>
        <dbReference type="Pfam" id="PF13472"/>
    </source>
</evidence>
<dbReference type="EMBL" id="CP022272">
    <property type="protein sequence ID" value="ASJ98571.1"/>
    <property type="molecule type" value="Genomic_DNA"/>
</dbReference>
<proteinExistence type="predicted"/>
<dbReference type="PANTHER" id="PTHR30383">
    <property type="entry name" value="THIOESTERASE 1/PROTEASE 1/LYSOPHOSPHOLIPASE L1"/>
    <property type="match status" value="1"/>
</dbReference>
<name>A0AAC9XPY7_9GAMM</name>
<sequence>MKLKWLLLPVVLLLVVWLWPERGPSLSPLPLDAKILAFGDSLTQGVGASRELDYPSQLSKLTGREVINAGISGETTAQGRLRFARVLDETTPDLVILLEGGNDFLRNVSEQQVAANLDAMLSLARQRNIPVVLVGVPKKSLWLETAPLYKVLAEQYQLLFIEDFLTELLKLPEVKSDAIHLNDEGYRRLAEHLYQRLQQAGAL</sequence>
<dbReference type="KEGG" id="smav:CFF01_04330"/>
<dbReference type="Proteomes" id="UP000198233">
    <property type="component" value="Chromosome"/>
</dbReference>
<dbReference type="RefSeq" id="WP_088905874.1">
    <property type="nucleotide sequence ID" value="NZ_CP022272.1"/>
</dbReference>
<gene>
    <name evidence="2" type="ORF">CFF01_04330</name>
</gene>
<accession>A0AAC9XPY7</accession>
<dbReference type="Gene3D" id="3.40.50.1110">
    <property type="entry name" value="SGNH hydrolase"/>
    <property type="match status" value="1"/>
</dbReference>
<reference evidence="2 3" key="1">
    <citation type="submission" date="2017-06" db="EMBL/GenBank/DDBJ databases">
        <title>Complete genome sequence of Shewanella marisflavi EP1 associated with anaerobic 2,4-dinitrotoluene reduction and salt tolerance.</title>
        <authorList>
            <person name="Huang J."/>
        </authorList>
    </citation>
    <scope>NUCLEOTIDE SEQUENCE [LARGE SCALE GENOMIC DNA]</scope>
    <source>
        <strain evidence="2 3">EP1</strain>
    </source>
</reference>
<dbReference type="GO" id="GO:0004622">
    <property type="term" value="F:phosphatidylcholine lysophospholipase activity"/>
    <property type="evidence" value="ECO:0007669"/>
    <property type="project" value="TreeGrafter"/>
</dbReference>
<dbReference type="InterPro" id="IPR051532">
    <property type="entry name" value="Ester_Hydrolysis_Enzymes"/>
</dbReference>
<dbReference type="SUPFAM" id="SSF52266">
    <property type="entry name" value="SGNH hydrolase"/>
    <property type="match status" value="1"/>
</dbReference>
<evidence type="ECO:0000313" key="2">
    <source>
        <dbReference type="EMBL" id="ASJ98571.1"/>
    </source>
</evidence>
<evidence type="ECO:0000313" key="3">
    <source>
        <dbReference type="Proteomes" id="UP000198233"/>
    </source>
</evidence>
<protein>
    <submittedName>
        <fullName evidence="2">Arylesterase</fullName>
    </submittedName>
</protein>
<dbReference type="InterPro" id="IPR013830">
    <property type="entry name" value="SGNH_hydro"/>
</dbReference>
<dbReference type="PANTHER" id="PTHR30383:SF24">
    <property type="entry name" value="THIOESTERASE 1_PROTEASE 1_LYSOPHOSPHOLIPASE L1"/>
    <property type="match status" value="1"/>
</dbReference>